<dbReference type="GO" id="GO:0003677">
    <property type="term" value="F:DNA binding"/>
    <property type="evidence" value="ECO:0007669"/>
    <property type="project" value="UniProtKB-UniRule"/>
</dbReference>
<dbReference type="InterPro" id="IPR050634">
    <property type="entry name" value="DNA_Topoisomerase_II"/>
</dbReference>
<feature type="transmembrane region" description="Helical" evidence="17">
    <location>
        <begin position="1061"/>
        <end position="1083"/>
    </location>
</feature>
<evidence type="ECO:0000259" key="20">
    <source>
        <dbReference type="PROSITE" id="PS52040"/>
    </source>
</evidence>
<evidence type="ECO:0000256" key="11">
    <source>
        <dbReference type="ARBA" id="ARBA00023029"/>
    </source>
</evidence>
<evidence type="ECO:0000256" key="3">
    <source>
        <dbReference type="ARBA" id="ARBA00004141"/>
    </source>
</evidence>
<dbReference type="Gene3D" id="2.20.70.10">
    <property type="match status" value="1"/>
</dbReference>
<keyword evidence="13 17" id="KW-0472">Membrane</keyword>
<dbReference type="InterPro" id="IPR013760">
    <property type="entry name" value="Topo_IIA-like_dom_sf"/>
</dbReference>
<dbReference type="PROSITE" id="PS50020">
    <property type="entry name" value="WW_DOMAIN_2"/>
    <property type="match status" value="1"/>
</dbReference>
<evidence type="ECO:0000256" key="12">
    <source>
        <dbReference type="ARBA" id="ARBA00023125"/>
    </source>
</evidence>
<feature type="transmembrane region" description="Helical" evidence="17">
    <location>
        <begin position="1146"/>
        <end position="1165"/>
    </location>
</feature>
<dbReference type="SMART" id="SM00433">
    <property type="entry name" value="TOP2c"/>
    <property type="match status" value="1"/>
</dbReference>
<keyword evidence="7" id="KW-0479">Metal-binding</keyword>
<comment type="catalytic activity">
    <reaction evidence="1 15">
        <text>ATP-dependent breakage, passage and rejoining of double-stranded DNA.</text>
        <dbReference type="EC" id="5.6.2.2"/>
    </reaction>
</comment>
<evidence type="ECO:0000256" key="6">
    <source>
        <dbReference type="ARBA" id="ARBA00022692"/>
    </source>
</evidence>
<keyword evidence="9" id="KW-0067">ATP-binding</keyword>
<evidence type="ECO:0000256" key="5">
    <source>
        <dbReference type="ARBA" id="ARBA00012895"/>
    </source>
</evidence>
<dbReference type="GO" id="GO:0006265">
    <property type="term" value="P:DNA topological change"/>
    <property type="evidence" value="ECO:0007669"/>
    <property type="project" value="UniProtKB-UniRule"/>
</dbReference>
<evidence type="ECO:0000259" key="19">
    <source>
        <dbReference type="PROSITE" id="PS50880"/>
    </source>
</evidence>
<protein>
    <recommendedName>
        <fullName evidence="5">DNA topoisomerase (ATP-hydrolyzing)</fullName>
        <ecNumber evidence="5">5.6.2.2</ecNumber>
    </recommendedName>
</protein>
<evidence type="ECO:0000259" key="18">
    <source>
        <dbReference type="PROSITE" id="PS50020"/>
    </source>
</evidence>
<dbReference type="PANTHER" id="PTHR10169:SF38">
    <property type="entry name" value="DNA TOPOISOMERASE 2"/>
    <property type="match status" value="1"/>
</dbReference>
<dbReference type="GO" id="GO:0000819">
    <property type="term" value="P:sister chromatid segregation"/>
    <property type="evidence" value="ECO:0007669"/>
    <property type="project" value="TreeGrafter"/>
</dbReference>
<dbReference type="Gene3D" id="3.40.50.670">
    <property type="match status" value="1"/>
</dbReference>
<evidence type="ECO:0000256" key="14">
    <source>
        <dbReference type="ARBA" id="ARBA00023235"/>
    </source>
</evidence>
<keyword evidence="12 15" id="KW-0238">DNA-binding</keyword>
<keyword evidence="8" id="KW-0547">Nucleotide-binding</keyword>
<keyword evidence="6 17" id="KW-0812">Transmembrane</keyword>
<comment type="subcellular location">
    <subcellularLocation>
        <location evidence="3">Membrane</location>
        <topology evidence="3">Multi-pass membrane protein</topology>
    </subcellularLocation>
</comment>
<evidence type="ECO:0000256" key="7">
    <source>
        <dbReference type="ARBA" id="ARBA00022723"/>
    </source>
</evidence>
<dbReference type="AlphaFoldDB" id="A0A7S2RTZ5"/>
<evidence type="ECO:0000256" key="2">
    <source>
        <dbReference type="ARBA" id="ARBA00001946"/>
    </source>
</evidence>
<dbReference type="CDD" id="cd00187">
    <property type="entry name" value="TOP4c"/>
    <property type="match status" value="1"/>
</dbReference>
<feature type="region of interest" description="Disordered" evidence="16">
    <location>
        <begin position="745"/>
        <end position="780"/>
    </location>
</feature>
<gene>
    <name evidence="21" type="ORF">QSP1433_LOCUS6997</name>
</gene>
<dbReference type="GO" id="GO:0003918">
    <property type="term" value="F:DNA topoisomerase type II (double strand cut, ATP-hydrolyzing) activity"/>
    <property type="evidence" value="ECO:0007669"/>
    <property type="project" value="UniProtKB-EC"/>
</dbReference>
<feature type="transmembrane region" description="Helical" evidence="17">
    <location>
        <begin position="1089"/>
        <end position="1106"/>
    </location>
</feature>
<dbReference type="InterPro" id="IPR018522">
    <property type="entry name" value="TopoIIA_CS"/>
</dbReference>
<feature type="active site" description="O-(5'-phospho-DNA)-tyrosine intermediate" evidence="15">
    <location>
        <position position="374"/>
    </location>
</feature>
<feature type="compositionally biased region" description="Basic residues" evidence="16">
    <location>
        <begin position="908"/>
        <end position="917"/>
    </location>
</feature>
<feature type="compositionally biased region" description="Basic residues" evidence="16">
    <location>
        <begin position="759"/>
        <end position="776"/>
    </location>
</feature>
<accession>A0A7S2RTZ5</accession>
<dbReference type="InterPro" id="IPR001154">
    <property type="entry name" value="TopoII_euk"/>
</dbReference>
<feature type="region of interest" description="Disordered" evidence="16">
    <location>
        <begin position="1"/>
        <end position="29"/>
    </location>
</feature>
<evidence type="ECO:0000256" key="13">
    <source>
        <dbReference type="ARBA" id="ARBA00023136"/>
    </source>
</evidence>
<dbReference type="PROSITE" id="PS52040">
    <property type="entry name" value="TOPO_IIA"/>
    <property type="match status" value="1"/>
</dbReference>
<dbReference type="CDD" id="cd00201">
    <property type="entry name" value="WW"/>
    <property type="match status" value="1"/>
</dbReference>
<sequence length="1214" mass="138381">MKELSRKLGGGKKNKVKGVEKLDDANNAGGRNSERCTLILTEGDSAKTLAISGLSIVGRDNYGVFPLRGKLLNVREASHSQILKNEEIQNIMKILGLQAGKQYTDTKSMRYGHLMIMTDQDHDGSHIKGLLMNFLHHFWPSLLEIPGFLRVFITPIVKATKGNASKSFYTLPEYETWKTEVDPIDLKRWKIKYYKGLGTSTAKEAKEYFADLETHQLDMMWEGAEAADAIDMAFSKKRVADRKTWLNGFASGTHIDFNVDSIKYKEFVNKELILFSMADNVRSLPSMMDGLKPSQRKVLFSCFKRKLKSDIKVAQLVGYVSEHSSYHHGEVSLASTIVNMAQTFVGSNNINMLFPSGQFGSRILGGKDAASPRYIFTRLSMLTRHLFHENDDALLNYLVDDGQKIEPDFYIPVIPTLLVNGASGIGTGWSTDIPCYNPRDLVAYLKEKLAGREPEDALVPWYKGFEGTIEPEMHATKGFTGRFKVTGVFERDDEEESIIISELPVGTWTQNYKQFLQDEKLFPEGYIKDIRENHTDTKVHFILKLSPEAYKAMQSDAALKKKFKLETNIGTANMHAFDSNGSIKKYSRPEEIIEEFFQHRLETYVKRKAYIEKILEMEWSKLDNKARFVRMVVDGEIIITKRKKPELLNELVSHGFDQFHQTKDGQQQEEGEEQELDERSELAKLTKGYDYLLSMTLWSLTHEKVEQLFAQRDGKREELEILQAKRPQDLWIEDLDELMVSFGQQEEMDEREEEIERKQRNKSRGRRPVQAKKKKTVAPPKYKIPLIVNPTKPKTKTKSVGFEGILKATETKKEVANQDQKNNDDDDGEIVSLSERLKARMLVSPAPKSQSKKRAKELTPKVSKPSPASRSKKQAEQKKRRLKSAEKAPRKTSEPAPGAEEEVEAPLRTKRASRAATKKPAVYTVDSSSEDEQVDDDSEQEFISGDEQVSEDDWFWYNESTWETRNSKPLTEEDDIKEGELKVDKPEYATDWEDPRFPEWVQYVEFNSKRKYYHNRATNEVTWAPPDDPTLDIFRQEIEEMTKNLTAVPSGALPAPTGKRLAAGLIDMGLSLAGGIVFGGLVYIDIENVVGSSAAVGFMAWGLFLGRDMIIERGTRSPGKKLMKLEIVREDGQLPSRWNTFFRQSYLPVYAASSMLMPYIFAFAASDLGLMLFTPKHQRIGDFIGRTRVIAELPDREERLAEKIKRDDEDDAKE</sequence>
<dbReference type="GO" id="GO:0046872">
    <property type="term" value="F:metal ion binding"/>
    <property type="evidence" value="ECO:0007669"/>
    <property type="project" value="UniProtKB-KW"/>
</dbReference>
<dbReference type="FunFam" id="3.90.199.10:FF:000002">
    <property type="entry name" value="DNA topoisomerase 2"/>
    <property type="match status" value="1"/>
</dbReference>
<dbReference type="InterPro" id="IPR013759">
    <property type="entry name" value="Topo_IIA_B_C"/>
</dbReference>
<dbReference type="Pfam" id="PF01751">
    <property type="entry name" value="Toprim"/>
    <property type="match status" value="1"/>
</dbReference>
<dbReference type="SMART" id="SM00434">
    <property type="entry name" value="TOP4c"/>
    <property type="match status" value="1"/>
</dbReference>
<dbReference type="Gene3D" id="3.30.1360.40">
    <property type="match status" value="1"/>
</dbReference>
<proteinExistence type="inferred from homology"/>
<dbReference type="SUPFAM" id="SSF56719">
    <property type="entry name" value="Type II DNA topoisomerase"/>
    <property type="match status" value="1"/>
</dbReference>
<dbReference type="PANTHER" id="PTHR10169">
    <property type="entry name" value="DNA TOPOISOMERASE/GYRASE"/>
    <property type="match status" value="1"/>
</dbReference>
<dbReference type="InterPro" id="IPR001241">
    <property type="entry name" value="Topo_IIA"/>
</dbReference>
<evidence type="ECO:0000256" key="15">
    <source>
        <dbReference type="PROSITE-ProRule" id="PRU01384"/>
    </source>
</evidence>
<dbReference type="InterPro" id="IPR002205">
    <property type="entry name" value="Topo_IIA_dom_A"/>
</dbReference>
<dbReference type="InterPro" id="IPR006171">
    <property type="entry name" value="TOPRIM_dom"/>
</dbReference>
<dbReference type="FunFam" id="3.40.50.670:FF:000001">
    <property type="entry name" value="DNA topoisomerase 2"/>
    <property type="match status" value="2"/>
</dbReference>
<dbReference type="Gene3D" id="1.10.268.10">
    <property type="entry name" value="Topoisomerase, domain 3"/>
    <property type="match status" value="1"/>
</dbReference>
<evidence type="ECO:0000256" key="17">
    <source>
        <dbReference type="SAM" id="Phobius"/>
    </source>
</evidence>
<dbReference type="GO" id="GO:0016020">
    <property type="term" value="C:membrane"/>
    <property type="evidence" value="ECO:0007669"/>
    <property type="project" value="UniProtKB-SubCell"/>
</dbReference>
<dbReference type="Gene3D" id="3.90.199.10">
    <property type="entry name" value="Topoisomerase II, domain 5"/>
    <property type="match status" value="1"/>
</dbReference>
<dbReference type="InterPro" id="IPR013757">
    <property type="entry name" value="Topo_IIA_A_a_sf"/>
</dbReference>
<dbReference type="Gene3D" id="3.30.1490.30">
    <property type="match status" value="1"/>
</dbReference>
<dbReference type="InterPro" id="IPR010432">
    <property type="entry name" value="RDD"/>
</dbReference>
<organism evidence="21">
    <name type="scientific">Mucochytrium quahogii</name>
    <dbReference type="NCBI Taxonomy" id="96639"/>
    <lineage>
        <taxon>Eukaryota</taxon>
        <taxon>Sar</taxon>
        <taxon>Stramenopiles</taxon>
        <taxon>Bigyra</taxon>
        <taxon>Labyrinthulomycetes</taxon>
        <taxon>Thraustochytrida</taxon>
        <taxon>Thraustochytriidae</taxon>
        <taxon>Mucochytrium</taxon>
    </lineage>
</organism>
<keyword evidence="11 15" id="KW-0799">Topoisomerase</keyword>
<dbReference type="EC" id="5.6.2.2" evidence="5"/>
<dbReference type="PROSITE" id="PS00177">
    <property type="entry name" value="TOPOISOMERASE_II"/>
    <property type="match status" value="1"/>
</dbReference>
<comment type="cofactor">
    <cofactor evidence="2">
        <name>Mg(2+)</name>
        <dbReference type="ChEBI" id="CHEBI:18420"/>
    </cofactor>
</comment>
<reference evidence="21" key="1">
    <citation type="submission" date="2021-01" db="EMBL/GenBank/DDBJ databases">
        <authorList>
            <person name="Corre E."/>
            <person name="Pelletier E."/>
            <person name="Niang G."/>
            <person name="Scheremetjew M."/>
            <person name="Finn R."/>
            <person name="Kale V."/>
            <person name="Holt S."/>
            <person name="Cochrane G."/>
            <person name="Meng A."/>
            <person name="Brown T."/>
            <person name="Cohen L."/>
        </authorList>
    </citation>
    <scope>NUCLEOTIDE SEQUENCE</scope>
    <source>
        <strain evidence="21">NY070348D</strain>
    </source>
</reference>
<dbReference type="InterPro" id="IPR034157">
    <property type="entry name" value="TOPRIM_TopoII"/>
</dbReference>
<feature type="compositionally biased region" description="Acidic residues" evidence="16">
    <location>
        <begin position="928"/>
        <end position="940"/>
    </location>
</feature>
<dbReference type="InterPro" id="IPR013758">
    <property type="entry name" value="Topo_IIA_A/C_ab"/>
</dbReference>
<dbReference type="InterPro" id="IPR001202">
    <property type="entry name" value="WW_dom"/>
</dbReference>
<dbReference type="Pfam" id="PF16898">
    <property type="entry name" value="TOPRIM_C"/>
    <property type="match status" value="1"/>
</dbReference>
<keyword evidence="10 17" id="KW-1133">Transmembrane helix</keyword>
<dbReference type="CDD" id="cd03365">
    <property type="entry name" value="TOPRIM_TopoIIA"/>
    <property type="match status" value="1"/>
</dbReference>
<dbReference type="PRINTS" id="PR00418">
    <property type="entry name" value="TPI2FAMILY"/>
</dbReference>
<dbReference type="PRINTS" id="PR01158">
    <property type="entry name" value="TOPISMRASEII"/>
</dbReference>
<evidence type="ECO:0000256" key="8">
    <source>
        <dbReference type="ARBA" id="ARBA00022741"/>
    </source>
</evidence>
<dbReference type="InterPro" id="IPR031660">
    <property type="entry name" value="TOPRIM_C"/>
</dbReference>
<feature type="domain" description="WW" evidence="18">
    <location>
        <begin position="994"/>
        <end position="1028"/>
    </location>
</feature>
<keyword evidence="14 15" id="KW-0413">Isomerase</keyword>
<evidence type="ECO:0000256" key="1">
    <source>
        <dbReference type="ARBA" id="ARBA00000185"/>
    </source>
</evidence>
<evidence type="ECO:0000256" key="10">
    <source>
        <dbReference type="ARBA" id="ARBA00022989"/>
    </source>
</evidence>
<dbReference type="GO" id="GO:0000712">
    <property type="term" value="P:resolution of meiotic recombination intermediates"/>
    <property type="evidence" value="ECO:0007669"/>
    <property type="project" value="TreeGrafter"/>
</dbReference>
<feature type="domain" description="Toprim" evidence="19">
    <location>
        <begin position="36"/>
        <end position="150"/>
    </location>
</feature>
<dbReference type="Pfam" id="PF00521">
    <property type="entry name" value="DNA_topoisoIV"/>
    <property type="match status" value="1"/>
</dbReference>
<comment type="similarity">
    <text evidence="4">Belongs to the type II topoisomerase family.</text>
</comment>
<evidence type="ECO:0000313" key="21">
    <source>
        <dbReference type="EMBL" id="CAD9680674.1"/>
    </source>
</evidence>
<dbReference type="GO" id="GO:0005524">
    <property type="term" value="F:ATP binding"/>
    <property type="evidence" value="ECO:0007669"/>
    <property type="project" value="UniProtKB-KW"/>
</dbReference>
<dbReference type="PROSITE" id="PS50880">
    <property type="entry name" value="TOPRIM"/>
    <property type="match status" value="1"/>
</dbReference>
<dbReference type="GO" id="GO:0005634">
    <property type="term" value="C:nucleus"/>
    <property type="evidence" value="ECO:0007669"/>
    <property type="project" value="TreeGrafter"/>
</dbReference>
<dbReference type="SMART" id="SM00456">
    <property type="entry name" value="WW"/>
    <property type="match status" value="1"/>
</dbReference>
<dbReference type="EMBL" id="HBHK01011188">
    <property type="protein sequence ID" value="CAD9680674.1"/>
    <property type="molecule type" value="Transcribed_RNA"/>
</dbReference>
<feature type="compositionally biased region" description="Basic and acidic residues" evidence="16">
    <location>
        <begin position="873"/>
        <end position="893"/>
    </location>
</feature>
<dbReference type="Pfam" id="PF06271">
    <property type="entry name" value="RDD"/>
    <property type="match status" value="1"/>
</dbReference>
<evidence type="ECO:0000256" key="4">
    <source>
        <dbReference type="ARBA" id="ARBA00011080"/>
    </source>
</evidence>
<evidence type="ECO:0000256" key="16">
    <source>
        <dbReference type="SAM" id="MobiDB-lite"/>
    </source>
</evidence>
<name>A0A7S2RTZ5_9STRA</name>
<feature type="region of interest" description="Disordered" evidence="16">
    <location>
        <begin position="837"/>
        <end position="940"/>
    </location>
</feature>
<evidence type="ECO:0000256" key="9">
    <source>
        <dbReference type="ARBA" id="ARBA00022840"/>
    </source>
</evidence>
<dbReference type="FunFam" id="3.30.1490.30:FF:000001">
    <property type="entry name" value="DNA topoisomerase 2"/>
    <property type="match status" value="1"/>
</dbReference>
<feature type="domain" description="Topo IIA-type catalytic" evidence="20">
    <location>
        <begin position="284"/>
        <end position="735"/>
    </location>
</feature>